<dbReference type="RefSeq" id="WP_077846877.1">
    <property type="nucleotide sequence ID" value="NZ_LZZM01000106.1"/>
</dbReference>
<sequence>MKVRTHVKLAELSLIKNIAAIPKGFSKFMFNFGLVMVDQSWLIKTHPHYIQKSLGYINKKIEKLLSVKKFNAYHSLQLGIVIHYLCDFCCNSHITGSIGNISYHLKYERDLQKYLLENFHALKTQIYNKSNNINSNLHNLASIKASIDKTLLNYIKGEASLHWDVKHCIEISSFVCAVIFNSSRILVPAKEKLQLSN</sequence>
<dbReference type="InterPro" id="IPR008947">
    <property type="entry name" value="PLipase_C/P1_nuclease_dom_sf"/>
</dbReference>
<gene>
    <name evidence="2" type="ORF">CLPUN_17030</name>
</gene>
<dbReference type="OrthoDB" id="2878022at2"/>
<dbReference type="Proteomes" id="UP000190890">
    <property type="component" value="Unassembled WGS sequence"/>
</dbReference>
<comment type="caution">
    <text evidence="2">The sequence shown here is derived from an EMBL/GenBank/DDBJ whole genome shotgun (WGS) entry which is preliminary data.</text>
</comment>
<protein>
    <recommendedName>
        <fullName evidence="1">Phospholipase C/D domain-containing protein</fullName>
    </recommendedName>
</protein>
<reference evidence="2 3" key="1">
    <citation type="submission" date="2016-05" db="EMBL/GenBank/DDBJ databases">
        <title>Microbial solvent formation.</title>
        <authorList>
            <person name="Poehlein A."/>
            <person name="Montoya Solano J.D."/>
            <person name="Flitsch S."/>
            <person name="Krabben P."/>
            <person name="Duerre P."/>
            <person name="Daniel R."/>
        </authorList>
    </citation>
    <scope>NUCLEOTIDE SEQUENCE [LARGE SCALE GENOMIC DNA]</scope>
    <source>
        <strain evidence="2 3">DSM 2619</strain>
    </source>
</reference>
<feature type="domain" description="Phospholipase C/D" evidence="1">
    <location>
        <begin position="25"/>
        <end position="158"/>
    </location>
</feature>
<dbReference type="AlphaFoldDB" id="A0A1S8TN60"/>
<evidence type="ECO:0000313" key="2">
    <source>
        <dbReference type="EMBL" id="OOM79190.1"/>
    </source>
</evidence>
<accession>A0A1S8TN60</accession>
<evidence type="ECO:0000313" key="3">
    <source>
        <dbReference type="Proteomes" id="UP000190890"/>
    </source>
</evidence>
<evidence type="ECO:0000259" key="1">
    <source>
        <dbReference type="Pfam" id="PF00882"/>
    </source>
</evidence>
<dbReference type="InterPro" id="IPR029002">
    <property type="entry name" value="PLPC/GPLD1"/>
</dbReference>
<keyword evidence="3" id="KW-1185">Reference proteome</keyword>
<dbReference type="Pfam" id="PF00882">
    <property type="entry name" value="Zn_dep_PLPC"/>
    <property type="match status" value="1"/>
</dbReference>
<dbReference type="GO" id="GO:0016788">
    <property type="term" value="F:hydrolase activity, acting on ester bonds"/>
    <property type="evidence" value="ECO:0007669"/>
    <property type="project" value="InterPro"/>
</dbReference>
<name>A0A1S8TN60_9CLOT</name>
<organism evidence="2 3">
    <name type="scientific">Clostridium puniceum</name>
    <dbReference type="NCBI Taxonomy" id="29367"/>
    <lineage>
        <taxon>Bacteria</taxon>
        <taxon>Bacillati</taxon>
        <taxon>Bacillota</taxon>
        <taxon>Clostridia</taxon>
        <taxon>Eubacteriales</taxon>
        <taxon>Clostridiaceae</taxon>
        <taxon>Clostridium</taxon>
    </lineage>
</organism>
<dbReference type="Gene3D" id="1.10.575.10">
    <property type="entry name" value="P1 Nuclease"/>
    <property type="match status" value="1"/>
</dbReference>
<dbReference type="EMBL" id="LZZM01000106">
    <property type="protein sequence ID" value="OOM79190.1"/>
    <property type="molecule type" value="Genomic_DNA"/>
</dbReference>
<proteinExistence type="predicted"/>